<reference evidence="1" key="1">
    <citation type="submission" date="2019-09" db="EMBL/GenBank/DDBJ databases">
        <title>In-depth cultivation of the pig gut microbiome towards novel bacterial diversity and tailored functional studies.</title>
        <authorList>
            <person name="Wylensek D."/>
            <person name="Hitch T.C.A."/>
            <person name="Clavel T."/>
        </authorList>
    </citation>
    <scope>NUCLEOTIDE SEQUENCE</scope>
    <source>
        <strain evidence="1">RF-744-FAT-WT-3</strain>
    </source>
</reference>
<name>A0A6A8M8E5_9FIRM</name>
<organism evidence="1">
    <name type="scientific">Baileyella intestinalis</name>
    <dbReference type="NCBI Taxonomy" id="2606709"/>
    <lineage>
        <taxon>Bacteria</taxon>
        <taxon>Bacillati</taxon>
        <taxon>Bacillota</taxon>
        <taxon>Clostridia</taxon>
        <taxon>Peptostreptococcales</taxon>
        <taxon>Anaerovoracaceae</taxon>
        <taxon>Baileyella</taxon>
    </lineage>
</organism>
<comment type="caution">
    <text evidence="1">The sequence shown here is derived from an EMBL/GenBank/DDBJ whole genome shotgun (WGS) entry which is preliminary data.</text>
</comment>
<proteinExistence type="predicted"/>
<gene>
    <name evidence="1" type="ORF">FYJ66_06465</name>
</gene>
<dbReference type="RefSeq" id="WP_154572705.1">
    <property type="nucleotide sequence ID" value="NZ_VUNB01000005.1"/>
</dbReference>
<sequence>MFEYIEKVLHSNIECSDYEKSEGLPLYIAGAFDLFNLRIGNNKMLIAVPHADINLATLRKQQRRIEALTGMHCVLYLNNLTYYARDKMIEEGIPFVWENRQLYIPFLGMVLSSASRSELPYCAKISFLTQKLLFTAIYQQWDKVNVTTAAEKLGVSKMSVSRCFDEIEAFGIQQLEVKGRTRLLSCGDKKVFWEEIQPILVDPVINSYALRQDLKGEHALSGISALSRYSMLADDPFPTYGFTKKDIGSINISRSALVPPGEIPGCIVQKVGYWIEFGDGTKMDPLSAALSISEEDKRDPRVEKAIEEMLEKYVW</sequence>
<dbReference type="AlphaFoldDB" id="A0A6A8M8E5"/>
<evidence type="ECO:0000313" key="1">
    <source>
        <dbReference type="EMBL" id="MST69231.1"/>
    </source>
</evidence>
<accession>A0A6A8M8E5</accession>
<protein>
    <submittedName>
        <fullName evidence="1">Uncharacterized protein</fullName>
    </submittedName>
</protein>
<dbReference type="EMBL" id="VUNB01000005">
    <property type="protein sequence ID" value="MST69231.1"/>
    <property type="molecule type" value="Genomic_DNA"/>
</dbReference>